<dbReference type="Proteomes" id="UP000053732">
    <property type="component" value="Unassembled WGS sequence"/>
</dbReference>
<reference evidence="1 2" key="1">
    <citation type="journal article" date="2014" name="Nat. Commun.">
        <title>Multiple recent horizontal transfers of a large genomic region in cheese making fungi.</title>
        <authorList>
            <person name="Cheeseman K."/>
            <person name="Ropars J."/>
            <person name="Renault P."/>
            <person name="Dupont J."/>
            <person name="Gouzy J."/>
            <person name="Branca A."/>
            <person name="Abraham A.L."/>
            <person name="Ceppi M."/>
            <person name="Conseiller E."/>
            <person name="Debuchy R."/>
            <person name="Malagnac F."/>
            <person name="Goarin A."/>
            <person name="Silar P."/>
            <person name="Lacoste S."/>
            <person name="Sallet E."/>
            <person name="Bensimon A."/>
            <person name="Giraud T."/>
            <person name="Brygoo Y."/>
        </authorList>
    </citation>
    <scope>NUCLEOTIDE SEQUENCE [LARGE SCALE GENOMIC DNA]</scope>
    <source>
        <strain evidence="2">FM 013</strain>
    </source>
</reference>
<organism evidence="1 2">
    <name type="scientific">Penicillium camemberti (strain FM 013)</name>
    <dbReference type="NCBI Taxonomy" id="1429867"/>
    <lineage>
        <taxon>Eukaryota</taxon>
        <taxon>Fungi</taxon>
        <taxon>Dikarya</taxon>
        <taxon>Ascomycota</taxon>
        <taxon>Pezizomycotina</taxon>
        <taxon>Eurotiomycetes</taxon>
        <taxon>Eurotiomycetidae</taxon>
        <taxon>Eurotiales</taxon>
        <taxon>Aspergillaceae</taxon>
        <taxon>Penicillium</taxon>
    </lineage>
</organism>
<protein>
    <submittedName>
        <fullName evidence="1">Str. FM013</fullName>
    </submittedName>
</protein>
<dbReference type="STRING" id="1429867.A0A0G4P137"/>
<evidence type="ECO:0000313" key="1">
    <source>
        <dbReference type="EMBL" id="CRL20030.1"/>
    </source>
</evidence>
<gene>
    <name evidence="1" type="ORF">PCAMFM013_S003g000822</name>
</gene>
<dbReference type="AlphaFoldDB" id="A0A0G4P137"/>
<sequence length="216" mass="24364">MPSFELEVRTFKRRYNRLHHTISTPSPPPDQKDIVVNILDMLELIYRATFSNAEIVRLGAFVKTFNPNDRISSTPKRNILSSLFLTRTSNLERSQLPTPRRVKDFHGGNKGFLFSASGFQGVDKGSLARRVGSGEILLGLSIRCILCTNGVVEQESPLLGILISLFGPRDGRIAQARYDRRGGSSNFESLRSSALPLRMMQYSMHPFDLKRVTHTR</sequence>
<name>A0A0G4P137_PENC3</name>
<proteinExistence type="predicted"/>
<evidence type="ECO:0000313" key="2">
    <source>
        <dbReference type="Proteomes" id="UP000053732"/>
    </source>
</evidence>
<accession>A0A0G4P137</accession>
<dbReference type="EMBL" id="HG793136">
    <property type="protein sequence ID" value="CRL20030.1"/>
    <property type="molecule type" value="Genomic_DNA"/>
</dbReference>
<keyword evidence="2" id="KW-1185">Reference proteome</keyword>